<feature type="region of interest" description="Disordered" evidence="5">
    <location>
        <begin position="104"/>
        <end position="123"/>
    </location>
</feature>
<dbReference type="Pfam" id="PF06396">
    <property type="entry name" value="AGTRAP"/>
    <property type="match status" value="1"/>
</dbReference>
<dbReference type="PANTHER" id="PTHR16521:SF3">
    <property type="entry name" value="TYPE-1 ANGIOTENSIN II RECEPTOR-ASSOCIATED PROTEIN"/>
    <property type="match status" value="1"/>
</dbReference>
<feature type="transmembrane region" description="Helical" evidence="6">
    <location>
        <begin position="12"/>
        <end position="34"/>
    </location>
</feature>
<evidence type="ECO:0000256" key="2">
    <source>
        <dbReference type="ARBA" id="ARBA00022692"/>
    </source>
</evidence>
<dbReference type="EMBL" id="JAULJE010000008">
    <property type="protein sequence ID" value="KAK1340496.1"/>
    <property type="molecule type" value="Genomic_DNA"/>
</dbReference>
<evidence type="ECO:0000256" key="4">
    <source>
        <dbReference type="ARBA" id="ARBA00023136"/>
    </source>
</evidence>
<keyword evidence="3 6" id="KW-1133">Transmembrane helix</keyword>
<evidence type="ECO:0008006" key="9">
    <source>
        <dbReference type="Google" id="ProtNLM"/>
    </source>
</evidence>
<comment type="subcellular location">
    <subcellularLocation>
        <location evidence="1">Membrane</location>
        <topology evidence="1">Multi-pass membrane protein</topology>
    </subcellularLocation>
</comment>
<evidence type="ECO:0000256" key="6">
    <source>
        <dbReference type="SAM" id="Phobius"/>
    </source>
</evidence>
<dbReference type="Proteomes" id="UP001177744">
    <property type="component" value="Unassembled WGS sequence"/>
</dbReference>
<protein>
    <recommendedName>
        <fullName evidence="9">Angiotensin II receptor-associated protein</fullName>
    </recommendedName>
</protein>
<sequence>PDSDPSSHRGCLVFGGPYAWANFTVLAVGVWAVAQRDSLDAISMFLGSLMLTILLDIIHISIFYPRVGLLDTGRFGAGMAILSLLLKPFSCFLVYQMYLQRGGGSSSTPVPDPHMSAVPTRRLTHQRSPQTFMQAWRAKVTPPKATEASPAALAAAQGPESQTEGRLDPPSLGPNVERVLFPISGVA</sequence>
<keyword evidence="4 6" id="KW-0472">Membrane</keyword>
<comment type="caution">
    <text evidence="7">The sequence shown here is derived from an EMBL/GenBank/DDBJ whole genome shotgun (WGS) entry which is preliminary data.</text>
</comment>
<evidence type="ECO:0000256" key="1">
    <source>
        <dbReference type="ARBA" id="ARBA00004141"/>
    </source>
</evidence>
<gene>
    <name evidence="7" type="ORF">QTO34_019066</name>
</gene>
<proteinExistence type="predicted"/>
<organism evidence="7 8">
    <name type="scientific">Cnephaeus nilssonii</name>
    <name type="common">Northern bat</name>
    <name type="synonym">Eptesicus nilssonii</name>
    <dbReference type="NCBI Taxonomy" id="3371016"/>
    <lineage>
        <taxon>Eukaryota</taxon>
        <taxon>Metazoa</taxon>
        <taxon>Chordata</taxon>
        <taxon>Craniata</taxon>
        <taxon>Vertebrata</taxon>
        <taxon>Euteleostomi</taxon>
        <taxon>Mammalia</taxon>
        <taxon>Eutheria</taxon>
        <taxon>Laurasiatheria</taxon>
        <taxon>Chiroptera</taxon>
        <taxon>Yangochiroptera</taxon>
        <taxon>Vespertilionidae</taxon>
        <taxon>Cnephaeus</taxon>
    </lineage>
</organism>
<evidence type="ECO:0000256" key="3">
    <source>
        <dbReference type="ARBA" id="ARBA00022989"/>
    </source>
</evidence>
<dbReference type="GO" id="GO:0038166">
    <property type="term" value="P:angiotensin-activated signaling pathway"/>
    <property type="evidence" value="ECO:0007669"/>
    <property type="project" value="InterPro"/>
</dbReference>
<keyword evidence="2 6" id="KW-0812">Transmembrane</keyword>
<evidence type="ECO:0000256" key="5">
    <source>
        <dbReference type="SAM" id="MobiDB-lite"/>
    </source>
</evidence>
<feature type="transmembrane region" description="Helical" evidence="6">
    <location>
        <begin position="41"/>
        <end position="63"/>
    </location>
</feature>
<keyword evidence="8" id="KW-1185">Reference proteome</keyword>
<accession>A0AA40HZZ1</accession>
<dbReference type="SMART" id="SM00805">
    <property type="entry name" value="AGTRAP"/>
    <property type="match status" value="1"/>
</dbReference>
<evidence type="ECO:0000313" key="8">
    <source>
        <dbReference type="Proteomes" id="UP001177744"/>
    </source>
</evidence>
<dbReference type="GO" id="GO:0005886">
    <property type="term" value="C:plasma membrane"/>
    <property type="evidence" value="ECO:0007669"/>
    <property type="project" value="TreeGrafter"/>
</dbReference>
<dbReference type="GO" id="GO:0008217">
    <property type="term" value="P:regulation of blood pressure"/>
    <property type="evidence" value="ECO:0007669"/>
    <property type="project" value="TreeGrafter"/>
</dbReference>
<feature type="transmembrane region" description="Helical" evidence="6">
    <location>
        <begin position="75"/>
        <end position="95"/>
    </location>
</feature>
<feature type="non-terminal residue" evidence="7">
    <location>
        <position position="1"/>
    </location>
</feature>
<evidence type="ECO:0000313" key="7">
    <source>
        <dbReference type="EMBL" id="KAK1340496.1"/>
    </source>
</evidence>
<feature type="region of interest" description="Disordered" evidence="5">
    <location>
        <begin position="139"/>
        <end position="176"/>
    </location>
</feature>
<name>A0AA40HZZ1_CNENI</name>
<reference evidence="7" key="1">
    <citation type="submission" date="2023-06" db="EMBL/GenBank/DDBJ databases">
        <title>Reference genome for the Northern bat (Eptesicus nilssonii), a most northern bat species.</title>
        <authorList>
            <person name="Laine V.N."/>
            <person name="Pulliainen A.T."/>
            <person name="Lilley T.M."/>
        </authorList>
    </citation>
    <scope>NUCLEOTIDE SEQUENCE</scope>
    <source>
        <strain evidence="7">BLF_Eptnil</strain>
        <tissue evidence="7">Kidney</tissue>
    </source>
</reference>
<dbReference type="InterPro" id="IPR009436">
    <property type="entry name" value="AGTRAP"/>
</dbReference>
<dbReference type="PANTHER" id="PTHR16521">
    <property type="entry name" value="TYPE-1 ANGIOTENSIN II RECEPTOR-ASSOCIATED PROTEIN"/>
    <property type="match status" value="1"/>
</dbReference>
<dbReference type="AlphaFoldDB" id="A0AA40HZZ1"/>
<feature type="compositionally biased region" description="Low complexity" evidence="5">
    <location>
        <begin position="145"/>
        <end position="156"/>
    </location>
</feature>